<evidence type="ECO:0000313" key="2">
    <source>
        <dbReference type="Proteomes" id="UP000004995"/>
    </source>
</evidence>
<protein>
    <submittedName>
        <fullName evidence="1">Uncharacterized protein</fullName>
    </submittedName>
</protein>
<dbReference type="AlphaFoldDB" id="K3Y070"/>
<dbReference type="EMBL" id="AGNK02002503">
    <property type="status" value="NOT_ANNOTATED_CDS"/>
    <property type="molecule type" value="Genomic_DNA"/>
</dbReference>
<evidence type="ECO:0000313" key="1">
    <source>
        <dbReference type="EnsemblPlants" id="KQL10762"/>
    </source>
</evidence>
<keyword evidence="2" id="KW-1185">Reference proteome</keyword>
<name>K3Y070_SETIT</name>
<organism evidence="1 2">
    <name type="scientific">Setaria italica</name>
    <name type="common">Foxtail millet</name>
    <name type="synonym">Panicum italicum</name>
    <dbReference type="NCBI Taxonomy" id="4555"/>
    <lineage>
        <taxon>Eukaryota</taxon>
        <taxon>Viridiplantae</taxon>
        <taxon>Streptophyta</taxon>
        <taxon>Embryophyta</taxon>
        <taxon>Tracheophyta</taxon>
        <taxon>Spermatophyta</taxon>
        <taxon>Magnoliopsida</taxon>
        <taxon>Liliopsida</taxon>
        <taxon>Poales</taxon>
        <taxon>Poaceae</taxon>
        <taxon>PACMAD clade</taxon>
        <taxon>Panicoideae</taxon>
        <taxon>Panicodae</taxon>
        <taxon>Paniceae</taxon>
        <taxon>Cenchrinae</taxon>
        <taxon>Setaria</taxon>
    </lineage>
</organism>
<reference evidence="2" key="1">
    <citation type="journal article" date="2012" name="Nat. Biotechnol.">
        <title>Reference genome sequence of the model plant Setaria.</title>
        <authorList>
            <person name="Bennetzen J.L."/>
            <person name="Schmutz J."/>
            <person name="Wang H."/>
            <person name="Percifield R."/>
            <person name="Hawkins J."/>
            <person name="Pontaroli A.C."/>
            <person name="Estep M."/>
            <person name="Feng L."/>
            <person name="Vaughn J.N."/>
            <person name="Grimwood J."/>
            <person name="Jenkins J."/>
            <person name="Barry K."/>
            <person name="Lindquist E."/>
            <person name="Hellsten U."/>
            <person name="Deshpande S."/>
            <person name="Wang X."/>
            <person name="Wu X."/>
            <person name="Mitros T."/>
            <person name="Triplett J."/>
            <person name="Yang X."/>
            <person name="Ye C.Y."/>
            <person name="Mauro-Herrera M."/>
            <person name="Wang L."/>
            <person name="Li P."/>
            <person name="Sharma M."/>
            <person name="Sharma R."/>
            <person name="Ronald P.C."/>
            <person name="Panaud O."/>
            <person name="Kellogg E.A."/>
            <person name="Brutnell T.P."/>
            <person name="Doust A.N."/>
            <person name="Tuskan G.A."/>
            <person name="Rokhsar D."/>
            <person name="Devos K.M."/>
        </authorList>
    </citation>
    <scope>NUCLEOTIDE SEQUENCE [LARGE SCALE GENOMIC DNA]</scope>
    <source>
        <strain evidence="2">cv. Yugu1</strain>
    </source>
</reference>
<dbReference type="Gramene" id="KQL10762">
    <property type="protein sequence ID" value="KQL10762"/>
    <property type="gene ID" value="SETIT_007581mg"/>
</dbReference>
<dbReference type="HOGENOM" id="CLU_2188535_0_0_1"/>
<dbReference type="InParanoid" id="K3Y070"/>
<proteinExistence type="predicted"/>
<accession>K3Y070</accession>
<reference evidence="1" key="2">
    <citation type="submission" date="2018-08" db="UniProtKB">
        <authorList>
            <consortium name="EnsemblPlants"/>
        </authorList>
    </citation>
    <scope>IDENTIFICATION</scope>
    <source>
        <strain evidence="1">Yugu1</strain>
    </source>
</reference>
<dbReference type="EnsemblPlants" id="KQL10762">
    <property type="protein sequence ID" value="KQL10762"/>
    <property type="gene ID" value="SETIT_007581mg"/>
</dbReference>
<sequence length="109" mass="11989">MDLGVLVLGVGERRKQGSGGLLTLLVLDGALEKSRRTDRLQRYAASLLVLDLNGCVSSWFCSDRAIISRAKQTQASAEGPPEQSISFHMLQYVLGLKSPVYCMHFHLVI</sequence>
<dbReference type="Proteomes" id="UP000004995">
    <property type="component" value="Unassembled WGS sequence"/>
</dbReference>